<dbReference type="AlphaFoldDB" id="A0AA38SU25"/>
<protein>
    <submittedName>
        <fullName evidence="2">Uncharacterized protein</fullName>
    </submittedName>
</protein>
<evidence type="ECO:0000313" key="2">
    <source>
        <dbReference type="EMBL" id="KAJ9542365.1"/>
    </source>
</evidence>
<feature type="region of interest" description="Disordered" evidence="1">
    <location>
        <begin position="64"/>
        <end position="123"/>
    </location>
</feature>
<evidence type="ECO:0000313" key="3">
    <source>
        <dbReference type="Proteomes" id="UP001172457"/>
    </source>
</evidence>
<name>A0AA38SU25_9ASTR</name>
<dbReference type="Proteomes" id="UP001172457">
    <property type="component" value="Chromosome 7"/>
</dbReference>
<sequence length="123" mass="13888">MLDLQQAEILKAVSSWSDTIVLFNASKPVSGAQQLVKRAKESETFPLIVCCVFSEGLVEPFAEPERELKKKKKKKSKARKARPRALNFDMGEEAPMWNTRRTSPTVPTQPITKPNLETEIKDC</sequence>
<feature type="compositionally biased region" description="Polar residues" evidence="1">
    <location>
        <begin position="99"/>
        <end position="112"/>
    </location>
</feature>
<accession>A0AA38SU25</accession>
<comment type="caution">
    <text evidence="2">The sequence shown here is derived from an EMBL/GenBank/DDBJ whole genome shotgun (WGS) entry which is preliminary data.</text>
</comment>
<gene>
    <name evidence="2" type="ORF">OSB04_028871</name>
</gene>
<keyword evidence="3" id="KW-1185">Reference proteome</keyword>
<evidence type="ECO:0000256" key="1">
    <source>
        <dbReference type="SAM" id="MobiDB-lite"/>
    </source>
</evidence>
<feature type="compositionally biased region" description="Basic residues" evidence="1">
    <location>
        <begin position="69"/>
        <end position="83"/>
    </location>
</feature>
<proteinExistence type="predicted"/>
<dbReference type="EMBL" id="JARYMX010000007">
    <property type="protein sequence ID" value="KAJ9542365.1"/>
    <property type="molecule type" value="Genomic_DNA"/>
</dbReference>
<organism evidence="2 3">
    <name type="scientific">Centaurea solstitialis</name>
    <name type="common">yellow star-thistle</name>
    <dbReference type="NCBI Taxonomy" id="347529"/>
    <lineage>
        <taxon>Eukaryota</taxon>
        <taxon>Viridiplantae</taxon>
        <taxon>Streptophyta</taxon>
        <taxon>Embryophyta</taxon>
        <taxon>Tracheophyta</taxon>
        <taxon>Spermatophyta</taxon>
        <taxon>Magnoliopsida</taxon>
        <taxon>eudicotyledons</taxon>
        <taxon>Gunneridae</taxon>
        <taxon>Pentapetalae</taxon>
        <taxon>asterids</taxon>
        <taxon>campanulids</taxon>
        <taxon>Asterales</taxon>
        <taxon>Asteraceae</taxon>
        <taxon>Carduoideae</taxon>
        <taxon>Cardueae</taxon>
        <taxon>Centaureinae</taxon>
        <taxon>Centaurea</taxon>
    </lineage>
</organism>
<reference evidence="2" key="1">
    <citation type="submission" date="2023-03" db="EMBL/GenBank/DDBJ databases">
        <title>Chromosome-scale reference genome and RAD-based genetic map of yellow starthistle (Centaurea solstitialis) reveal putative structural variation and QTLs associated with invader traits.</title>
        <authorList>
            <person name="Reatini B."/>
            <person name="Cang F.A."/>
            <person name="Jiang Q."/>
            <person name="Mckibben M.T.W."/>
            <person name="Barker M.S."/>
            <person name="Rieseberg L.H."/>
            <person name="Dlugosch K.M."/>
        </authorList>
    </citation>
    <scope>NUCLEOTIDE SEQUENCE</scope>
    <source>
        <strain evidence="2">CAN-66</strain>
        <tissue evidence="2">Leaf</tissue>
    </source>
</reference>